<keyword evidence="3" id="KW-1185">Reference proteome</keyword>
<name>A0A849AVZ7_9MICO</name>
<gene>
    <name evidence="2" type="ORF">HJ588_16410</name>
</gene>
<reference evidence="2 3" key="1">
    <citation type="submission" date="2020-05" db="EMBL/GenBank/DDBJ databases">
        <title>Flexivirga sp. ID2601S isolated from air conditioner.</title>
        <authorList>
            <person name="Kim D.H."/>
        </authorList>
    </citation>
    <scope>NUCLEOTIDE SEQUENCE [LARGE SCALE GENOMIC DNA]</scope>
    <source>
        <strain evidence="2 3">ID2601S</strain>
    </source>
</reference>
<dbReference type="Proteomes" id="UP000557772">
    <property type="component" value="Unassembled WGS sequence"/>
</dbReference>
<dbReference type="EMBL" id="JABENB010000003">
    <property type="protein sequence ID" value="NNG40842.1"/>
    <property type="molecule type" value="Genomic_DNA"/>
</dbReference>
<sequence length="155" mass="16551">MNSADPAAPMSRQVGTLTLTVWPDSPLGEHQRYAYRIEDTATGQTIDGRDLFTGAGAPVAPDRAMRDLAAYLTAAGDARQYAIDNPGSRPEHEGLFPGWVAEAARQNADALALLGIEDPPQPKPDMPRQPRPAPDSSWFDRPAGGCVSGTRGRSL</sequence>
<dbReference type="AlphaFoldDB" id="A0A849AVZ7"/>
<feature type="region of interest" description="Disordered" evidence="1">
    <location>
        <begin position="115"/>
        <end position="155"/>
    </location>
</feature>
<organism evidence="2 3">
    <name type="scientific">Flexivirga aerilata</name>
    <dbReference type="NCBI Taxonomy" id="1656889"/>
    <lineage>
        <taxon>Bacteria</taxon>
        <taxon>Bacillati</taxon>
        <taxon>Actinomycetota</taxon>
        <taxon>Actinomycetes</taxon>
        <taxon>Micrococcales</taxon>
        <taxon>Dermacoccaceae</taxon>
        <taxon>Flexivirga</taxon>
    </lineage>
</organism>
<evidence type="ECO:0000256" key="1">
    <source>
        <dbReference type="SAM" id="MobiDB-lite"/>
    </source>
</evidence>
<evidence type="ECO:0000313" key="2">
    <source>
        <dbReference type="EMBL" id="NNG40842.1"/>
    </source>
</evidence>
<proteinExistence type="predicted"/>
<evidence type="ECO:0000313" key="3">
    <source>
        <dbReference type="Proteomes" id="UP000557772"/>
    </source>
</evidence>
<protein>
    <submittedName>
        <fullName evidence="2">Uncharacterized protein</fullName>
    </submittedName>
</protein>
<dbReference type="RefSeq" id="WP_034718277.1">
    <property type="nucleotide sequence ID" value="NZ_JABENB010000003.1"/>
</dbReference>
<feature type="compositionally biased region" description="Pro residues" evidence="1">
    <location>
        <begin position="119"/>
        <end position="133"/>
    </location>
</feature>
<accession>A0A849AVZ7</accession>
<comment type="caution">
    <text evidence="2">The sequence shown here is derived from an EMBL/GenBank/DDBJ whole genome shotgun (WGS) entry which is preliminary data.</text>
</comment>